<keyword evidence="2" id="KW-1185">Reference proteome</keyword>
<evidence type="ECO:0000313" key="1">
    <source>
        <dbReference type="EMBL" id="MFB9768635.1"/>
    </source>
</evidence>
<accession>A0ABV5WR54</accession>
<gene>
    <name evidence="1" type="ORF">ACFFLI_01960</name>
</gene>
<name>A0ABV5WR54_9LACO</name>
<sequence>METSHGNQRPAALPNFFNQWVNHIQVQRLLRPINCGLVRVNTDLLRHAQVSDYWSGGWTGQQLLNGGALAGYHWLVGKAQVRTLGPPVNASAGWLKPEKCSG</sequence>
<comment type="caution">
    <text evidence="1">The sequence shown here is derived from an EMBL/GenBank/DDBJ whole genome shotgun (WGS) entry which is preliminary data.</text>
</comment>
<dbReference type="EMBL" id="JBHLZY010000005">
    <property type="protein sequence ID" value="MFB9768635.1"/>
    <property type="molecule type" value="Genomic_DNA"/>
</dbReference>
<reference evidence="1 2" key="1">
    <citation type="submission" date="2024-09" db="EMBL/GenBank/DDBJ databases">
        <authorList>
            <person name="Sun Q."/>
            <person name="Mori K."/>
        </authorList>
    </citation>
    <scope>NUCLEOTIDE SEQUENCE [LARGE SCALE GENOMIC DNA]</scope>
    <source>
        <strain evidence="1 2">TBRC 4576</strain>
    </source>
</reference>
<dbReference type="Proteomes" id="UP001589691">
    <property type="component" value="Unassembled WGS sequence"/>
</dbReference>
<dbReference type="RefSeq" id="WP_137643152.1">
    <property type="nucleotide sequence ID" value="NZ_BJEA01000014.1"/>
</dbReference>
<organism evidence="1 2">
    <name type="scientific">Lactiplantibacillus modestisalitolerans</name>
    <dbReference type="NCBI Taxonomy" id="1457219"/>
    <lineage>
        <taxon>Bacteria</taxon>
        <taxon>Bacillati</taxon>
        <taxon>Bacillota</taxon>
        <taxon>Bacilli</taxon>
        <taxon>Lactobacillales</taxon>
        <taxon>Lactobacillaceae</taxon>
        <taxon>Lactiplantibacillus</taxon>
    </lineage>
</organism>
<evidence type="ECO:0000313" key="2">
    <source>
        <dbReference type="Proteomes" id="UP001589691"/>
    </source>
</evidence>
<protein>
    <submittedName>
        <fullName evidence="1">Uncharacterized protein</fullName>
    </submittedName>
</protein>
<proteinExistence type="predicted"/>